<dbReference type="SUPFAM" id="SSF81301">
    <property type="entry name" value="Nucleotidyltransferase"/>
    <property type="match status" value="1"/>
</dbReference>
<keyword evidence="6" id="KW-0547">Nucleotide-binding</keyword>
<evidence type="ECO:0000256" key="5">
    <source>
        <dbReference type="ARBA" id="ARBA00022723"/>
    </source>
</evidence>
<organism evidence="14 15">
    <name type="scientific">Methanosarcina thermophila (strain ATCC 43570 / DSM 1825 / OCM 12 / VKM B-1830 / TM-1)</name>
    <dbReference type="NCBI Taxonomy" id="523844"/>
    <lineage>
        <taxon>Archaea</taxon>
        <taxon>Methanobacteriati</taxon>
        <taxon>Methanobacteriota</taxon>
        <taxon>Stenosarchaea group</taxon>
        <taxon>Methanomicrobia</taxon>
        <taxon>Methanosarcinales</taxon>
        <taxon>Methanosarcinaceae</taxon>
        <taxon>Methanosarcina</taxon>
    </lineage>
</organism>
<keyword evidence="7" id="KW-0067">ATP-binding</keyword>
<dbReference type="InterPro" id="IPR043519">
    <property type="entry name" value="NT_sf"/>
</dbReference>
<keyword evidence="8" id="KW-0460">Magnesium</keyword>
<dbReference type="Gene3D" id="3.30.460.10">
    <property type="entry name" value="Beta Polymerase, domain 2"/>
    <property type="match status" value="1"/>
</dbReference>
<evidence type="ECO:0000256" key="4">
    <source>
        <dbReference type="ARBA" id="ARBA00022695"/>
    </source>
</evidence>
<dbReference type="KEGG" id="mthr:MSTHT_0193"/>
<accession>A0A0E3NBT8</accession>
<keyword evidence="5" id="KW-0479">Metal-binding</keyword>
<dbReference type="InterPro" id="IPR002934">
    <property type="entry name" value="Polymerase_NTP_transf_dom"/>
</dbReference>
<dbReference type="HOGENOM" id="CLU_124261_0_0_2"/>
<comment type="catalytic activity">
    <reaction evidence="11">
        <text>O-(5'-adenylyl)-L-tyrosyl-[protein] + ATP = O-[5'-(adenylyl-(5'-&gt;3')-adenylyl)]-L-tyrosyl-[protein] + diphosphate</text>
        <dbReference type="Rhea" id="RHEA:66528"/>
        <dbReference type="Rhea" id="RHEA-COMP:13846"/>
        <dbReference type="Rhea" id="RHEA-COMP:17046"/>
        <dbReference type="ChEBI" id="CHEBI:30616"/>
        <dbReference type="ChEBI" id="CHEBI:33019"/>
        <dbReference type="ChEBI" id="CHEBI:83624"/>
        <dbReference type="ChEBI" id="CHEBI:167160"/>
    </reaction>
</comment>
<dbReference type="GO" id="GO:0046872">
    <property type="term" value="F:metal ion binding"/>
    <property type="evidence" value="ECO:0007669"/>
    <property type="project" value="UniProtKB-KW"/>
</dbReference>
<proteinExistence type="inferred from homology"/>
<evidence type="ECO:0000256" key="3">
    <source>
        <dbReference type="ARBA" id="ARBA00022679"/>
    </source>
</evidence>
<sequence length="135" mass="15362">MFYREQLVDMEKIGTAHMFTLNNSSYIARELKKTFMVLKLWEGKLEELAPNAISLAVYGSIASGSFDEKSDIDVLVIGTEQDVNYALVPEIETNVGHELQVTVIPYYEWESRKKKDDPFVLSVLTKHILFTGAEL</sequence>
<evidence type="ECO:0000256" key="7">
    <source>
        <dbReference type="ARBA" id="ARBA00022840"/>
    </source>
</evidence>
<comment type="cofactor">
    <cofactor evidence="1">
        <name>Mg(2+)</name>
        <dbReference type="ChEBI" id="CHEBI:18420"/>
    </cofactor>
</comment>
<dbReference type="EMBL" id="CP009501">
    <property type="protein sequence ID" value="AKB11951.1"/>
    <property type="molecule type" value="Genomic_DNA"/>
</dbReference>
<name>A0A0E3NBT8_METTT</name>
<keyword evidence="2" id="KW-1277">Toxin-antitoxin system</keyword>
<evidence type="ECO:0000256" key="12">
    <source>
        <dbReference type="ARBA" id="ARBA00048696"/>
    </source>
</evidence>
<evidence type="ECO:0000256" key="1">
    <source>
        <dbReference type="ARBA" id="ARBA00001946"/>
    </source>
</evidence>
<evidence type="ECO:0000256" key="9">
    <source>
        <dbReference type="ARBA" id="ARBA00034531"/>
    </source>
</evidence>
<dbReference type="AlphaFoldDB" id="A0A0E3NBT8"/>
<dbReference type="EC" id="2.7.7.108" evidence="9"/>
<dbReference type="Proteomes" id="UP000066529">
    <property type="component" value="Chromosome"/>
</dbReference>
<keyword evidence="3 14" id="KW-0808">Transferase</keyword>
<evidence type="ECO:0000256" key="11">
    <source>
        <dbReference type="ARBA" id="ARBA00047518"/>
    </source>
</evidence>
<dbReference type="GO" id="GO:0005524">
    <property type="term" value="F:ATP binding"/>
    <property type="evidence" value="ECO:0007669"/>
    <property type="project" value="UniProtKB-KW"/>
</dbReference>
<feature type="domain" description="Polymerase nucleotidyl transferase" evidence="13">
    <location>
        <begin position="44"/>
        <end position="111"/>
    </location>
</feature>
<reference evidence="14 15" key="1">
    <citation type="submission" date="2014-07" db="EMBL/GenBank/DDBJ databases">
        <title>Methanogenic archaea and the global carbon cycle.</title>
        <authorList>
            <person name="Henriksen J.R."/>
            <person name="Luke J."/>
            <person name="Reinhart S."/>
            <person name="Benedict M.N."/>
            <person name="Youngblut N.D."/>
            <person name="Metcalf M.E."/>
            <person name="Whitaker R.J."/>
            <person name="Metcalf W.W."/>
        </authorList>
    </citation>
    <scope>NUCLEOTIDE SEQUENCE [LARGE SCALE GENOMIC DNA]</scope>
    <source>
        <strain evidence="15">ATCC 43570 / DSM 1825 / OCM 12 / VKM B-1830 / TM-1</strain>
    </source>
</reference>
<dbReference type="CDD" id="cd05403">
    <property type="entry name" value="NT_KNTase_like"/>
    <property type="match status" value="1"/>
</dbReference>
<protein>
    <recommendedName>
        <fullName evidence="9">protein adenylyltransferase</fullName>
        <ecNumber evidence="9">2.7.7.108</ecNumber>
    </recommendedName>
</protein>
<evidence type="ECO:0000313" key="14">
    <source>
        <dbReference type="EMBL" id="AKB11951.1"/>
    </source>
</evidence>
<dbReference type="GO" id="GO:0070733">
    <property type="term" value="F:AMPylase activity"/>
    <property type="evidence" value="ECO:0007669"/>
    <property type="project" value="UniProtKB-EC"/>
</dbReference>
<dbReference type="PANTHER" id="PTHR33571:SF14">
    <property type="entry name" value="PROTEIN ADENYLYLTRANSFERASE MJ0435-RELATED"/>
    <property type="match status" value="1"/>
</dbReference>
<evidence type="ECO:0000256" key="10">
    <source>
        <dbReference type="ARBA" id="ARBA00038276"/>
    </source>
</evidence>
<evidence type="ECO:0000259" key="13">
    <source>
        <dbReference type="Pfam" id="PF01909"/>
    </source>
</evidence>
<gene>
    <name evidence="14" type="ORF">MSTHT_0193</name>
</gene>
<keyword evidence="4" id="KW-0548">Nucleotidyltransferase</keyword>
<dbReference type="InterPro" id="IPR052038">
    <property type="entry name" value="Type-VII_TA_antitoxin"/>
</dbReference>
<dbReference type="Pfam" id="PF01909">
    <property type="entry name" value="NTP_transf_2"/>
    <property type="match status" value="1"/>
</dbReference>
<evidence type="ECO:0000256" key="8">
    <source>
        <dbReference type="ARBA" id="ARBA00022842"/>
    </source>
</evidence>
<dbReference type="PATRIC" id="fig|523844.20.peg.258"/>
<evidence type="ECO:0000256" key="2">
    <source>
        <dbReference type="ARBA" id="ARBA00022649"/>
    </source>
</evidence>
<comment type="similarity">
    <text evidence="10">Belongs to the MntA antitoxin family.</text>
</comment>
<comment type="catalytic activity">
    <reaction evidence="12">
        <text>L-tyrosyl-[protein] + ATP = O-(5'-adenylyl)-L-tyrosyl-[protein] + diphosphate</text>
        <dbReference type="Rhea" id="RHEA:54288"/>
        <dbReference type="Rhea" id="RHEA-COMP:10136"/>
        <dbReference type="Rhea" id="RHEA-COMP:13846"/>
        <dbReference type="ChEBI" id="CHEBI:30616"/>
        <dbReference type="ChEBI" id="CHEBI:33019"/>
        <dbReference type="ChEBI" id="CHEBI:46858"/>
        <dbReference type="ChEBI" id="CHEBI:83624"/>
        <dbReference type="EC" id="2.7.7.108"/>
    </reaction>
</comment>
<evidence type="ECO:0000313" key="15">
    <source>
        <dbReference type="Proteomes" id="UP000066529"/>
    </source>
</evidence>
<dbReference type="STRING" id="523844.MSTHT_0193"/>
<dbReference type="PANTHER" id="PTHR33571">
    <property type="entry name" value="SSL8005 PROTEIN"/>
    <property type="match status" value="1"/>
</dbReference>
<evidence type="ECO:0000256" key="6">
    <source>
        <dbReference type="ARBA" id="ARBA00022741"/>
    </source>
</evidence>